<proteinExistence type="predicted"/>
<dbReference type="EMBL" id="BPVZ01000011">
    <property type="protein sequence ID" value="GKU97308.1"/>
    <property type="molecule type" value="Genomic_DNA"/>
</dbReference>
<dbReference type="SMART" id="SM01054">
    <property type="entry name" value="CaM_binding"/>
    <property type="match status" value="1"/>
</dbReference>
<reference evidence="3 4" key="1">
    <citation type="journal article" date="2021" name="Commun. Biol.">
        <title>The genome of Shorea leprosula (Dipterocarpaceae) highlights the ecological relevance of drought in aseasonal tropical rainforests.</title>
        <authorList>
            <person name="Ng K.K.S."/>
            <person name="Kobayashi M.J."/>
            <person name="Fawcett J.A."/>
            <person name="Hatakeyama M."/>
            <person name="Paape T."/>
            <person name="Ng C.H."/>
            <person name="Ang C.C."/>
            <person name="Tnah L.H."/>
            <person name="Lee C.T."/>
            <person name="Nishiyama T."/>
            <person name="Sese J."/>
            <person name="O'Brien M.J."/>
            <person name="Copetti D."/>
            <person name="Mohd Noor M.I."/>
            <person name="Ong R.C."/>
            <person name="Putra M."/>
            <person name="Sireger I.Z."/>
            <person name="Indrioko S."/>
            <person name="Kosugi Y."/>
            <person name="Izuno A."/>
            <person name="Isagi Y."/>
            <person name="Lee S.L."/>
            <person name="Shimizu K.K."/>
        </authorList>
    </citation>
    <scope>NUCLEOTIDE SEQUENCE [LARGE SCALE GENOMIC DNA]</scope>
    <source>
        <strain evidence="3">214</strain>
    </source>
</reference>
<sequence length="534" mass="58427">MAAETVSSPLAPGVYPPDGGNARRKSMGSAVSSDGGEKILPHYLRASTGSCHDFCKYGKKHAFEEKARLPISKRIPKKQSGERSSVESLDLPQVKRTLAVKLKPSPNSRSHTPDSSEIIKREVSPKYPGSKSPRKHEALSDKKTSLVNLGPSSNSKSRLSEPSRFKKQEESSSSEKVRVSSKEASSGNKGTSVSLKCTTSLKPKSWTEKVPSSPAHSGVSYVRRLSGINDVKTRKKTGTSKAAVKNTVAMPRASFSPRSINGNARLITKQNNSLKDMSSLKKQNKVKKAEPEQPCTELSESNNDALQEKTLYVIKMETENEVFESDKNENCVVESSPLPPSPRLSSLPNSPSSSSHGEGDQEESDWTVTEAENDSSSDYNETGNLDGKECLEGEKRSRPVMDGIVCSDVKNSKSVKLHFRRGKVVDVQTGHNSPRRLKFRQGRVLGENPNSKAVGRRSLRMREADDEANDNKPSEQKVVLRHQDAEGKKDSQGLFNVVIEETASKLVETRKSKVKALVGAFETVISLQEKKPAA</sequence>
<feature type="compositionally biased region" description="Basic and acidic residues" evidence="1">
    <location>
        <begin position="111"/>
        <end position="124"/>
    </location>
</feature>
<comment type="caution">
    <text evidence="3">The sequence shown here is derived from an EMBL/GenBank/DDBJ whole genome shotgun (WGS) entry which is preliminary data.</text>
</comment>
<dbReference type="PANTHER" id="PTHR33349">
    <property type="entry name" value="EMB|CAB62594.1"/>
    <property type="match status" value="1"/>
</dbReference>
<evidence type="ECO:0000259" key="2">
    <source>
        <dbReference type="SMART" id="SM01054"/>
    </source>
</evidence>
<evidence type="ECO:0000313" key="3">
    <source>
        <dbReference type="EMBL" id="GKU97308.1"/>
    </source>
</evidence>
<feature type="compositionally biased region" description="Basic and acidic residues" evidence="1">
    <location>
        <begin position="158"/>
        <end position="181"/>
    </location>
</feature>
<feature type="region of interest" description="Disordered" evidence="1">
    <location>
        <begin position="441"/>
        <end position="486"/>
    </location>
</feature>
<organism evidence="3 4">
    <name type="scientific">Rubroshorea leprosula</name>
    <dbReference type="NCBI Taxonomy" id="152421"/>
    <lineage>
        <taxon>Eukaryota</taxon>
        <taxon>Viridiplantae</taxon>
        <taxon>Streptophyta</taxon>
        <taxon>Embryophyta</taxon>
        <taxon>Tracheophyta</taxon>
        <taxon>Spermatophyta</taxon>
        <taxon>Magnoliopsida</taxon>
        <taxon>eudicotyledons</taxon>
        <taxon>Gunneridae</taxon>
        <taxon>Pentapetalae</taxon>
        <taxon>rosids</taxon>
        <taxon>malvids</taxon>
        <taxon>Malvales</taxon>
        <taxon>Dipterocarpaceae</taxon>
        <taxon>Rubroshorea</taxon>
    </lineage>
</organism>
<feature type="compositionally biased region" description="Low complexity" evidence="1">
    <location>
        <begin position="343"/>
        <end position="355"/>
    </location>
</feature>
<feature type="domain" description="Calmodulin-binding" evidence="2">
    <location>
        <begin position="413"/>
        <end position="526"/>
    </location>
</feature>
<accession>A0AAV5I872</accession>
<feature type="compositionally biased region" description="Polar residues" evidence="1">
    <location>
        <begin position="145"/>
        <end position="157"/>
    </location>
</feature>
<dbReference type="GO" id="GO:0005516">
    <property type="term" value="F:calmodulin binding"/>
    <property type="evidence" value="ECO:0007669"/>
    <property type="project" value="InterPro"/>
</dbReference>
<feature type="region of interest" description="Disordered" evidence="1">
    <location>
        <begin position="70"/>
        <end position="218"/>
    </location>
</feature>
<feature type="region of interest" description="Disordered" evidence="1">
    <location>
        <begin position="323"/>
        <end position="397"/>
    </location>
</feature>
<feature type="region of interest" description="Disordered" evidence="1">
    <location>
        <begin position="1"/>
        <end position="37"/>
    </location>
</feature>
<dbReference type="PANTHER" id="PTHR33349:SF1">
    <property type="entry name" value="EMB|CAB62594.1"/>
    <property type="match status" value="1"/>
</dbReference>
<feature type="region of interest" description="Disordered" evidence="1">
    <location>
        <begin position="270"/>
        <end position="306"/>
    </location>
</feature>
<evidence type="ECO:0000256" key="1">
    <source>
        <dbReference type="SAM" id="MobiDB-lite"/>
    </source>
</evidence>
<feature type="compositionally biased region" description="Basic and acidic residues" evidence="1">
    <location>
        <begin position="135"/>
        <end position="144"/>
    </location>
</feature>
<dbReference type="InterPro" id="IPR012417">
    <property type="entry name" value="CaM-bd_dom_pln"/>
</dbReference>
<protein>
    <recommendedName>
        <fullName evidence="2">Calmodulin-binding domain-containing protein</fullName>
    </recommendedName>
</protein>
<name>A0AAV5I872_9ROSI</name>
<dbReference type="Proteomes" id="UP001054252">
    <property type="component" value="Unassembled WGS sequence"/>
</dbReference>
<feature type="compositionally biased region" description="Polar residues" evidence="1">
    <location>
        <begin position="187"/>
        <end position="202"/>
    </location>
</feature>
<keyword evidence="4" id="KW-1185">Reference proteome</keyword>
<evidence type="ECO:0000313" key="4">
    <source>
        <dbReference type="Proteomes" id="UP001054252"/>
    </source>
</evidence>
<feature type="compositionally biased region" description="Polar residues" evidence="1">
    <location>
        <begin position="296"/>
        <end position="305"/>
    </location>
</feature>
<feature type="compositionally biased region" description="Basic and acidic residues" evidence="1">
    <location>
        <begin position="386"/>
        <end position="397"/>
    </location>
</feature>
<dbReference type="AlphaFoldDB" id="A0AAV5I872"/>
<gene>
    <name evidence="3" type="ORF">SLEP1_g10472</name>
</gene>
<feature type="compositionally biased region" description="Acidic residues" evidence="1">
    <location>
        <begin position="360"/>
        <end position="375"/>
    </location>
</feature>
<dbReference type="Pfam" id="PF07839">
    <property type="entry name" value="CaM_binding"/>
    <property type="match status" value="1"/>
</dbReference>